<comment type="caution">
    <text evidence="4">The sequence shown here is derived from an EMBL/GenBank/DDBJ whole genome shotgun (WGS) entry which is preliminary data.</text>
</comment>
<keyword evidence="5" id="KW-1185">Reference proteome</keyword>
<evidence type="ECO:0000313" key="5">
    <source>
        <dbReference type="Proteomes" id="UP001371224"/>
    </source>
</evidence>
<sequence>MTTETTTRTATVRFFAAAQEAVGHDALTTDARTLGELKETLLAEHPALHGLLARCAVLVDGARVDDDFALAGASTIDVLPPFAGG</sequence>
<evidence type="ECO:0000256" key="3">
    <source>
        <dbReference type="ARBA" id="ARBA00024247"/>
    </source>
</evidence>
<dbReference type="PANTHER" id="PTHR33359">
    <property type="entry name" value="MOLYBDOPTERIN SYNTHASE SULFUR CARRIER SUBUNIT"/>
    <property type="match status" value="1"/>
</dbReference>
<dbReference type="Pfam" id="PF02597">
    <property type="entry name" value="ThiS"/>
    <property type="match status" value="1"/>
</dbReference>
<evidence type="ECO:0000313" key="4">
    <source>
        <dbReference type="EMBL" id="MEJ1088704.1"/>
    </source>
</evidence>
<comment type="similarity">
    <text evidence="2">Belongs to the MoaD family.</text>
</comment>
<protein>
    <recommendedName>
        <fullName evidence="3">Molybdopterin synthase sulfur carrier subunit</fullName>
    </recommendedName>
</protein>
<dbReference type="CDD" id="cd00754">
    <property type="entry name" value="Ubl_MoaD"/>
    <property type="match status" value="1"/>
</dbReference>
<dbReference type="InterPro" id="IPR003749">
    <property type="entry name" value="ThiS/MoaD-like"/>
</dbReference>
<evidence type="ECO:0000256" key="2">
    <source>
        <dbReference type="ARBA" id="ARBA00024200"/>
    </source>
</evidence>
<dbReference type="InterPro" id="IPR012675">
    <property type="entry name" value="Beta-grasp_dom_sf"/>
</dbReference>
<reference evidence="4 5" key="1">
    <citation type="submission" date="2024-02" db="EMBL/GenBank/DDBJ databases">
        <authorList>
            <person name="Saticioglu I.B."/>
        </authorList>
    </citation>
    <scope>NUCLEOTIDE SEQUENCE [LARGE SCALE GENOMIC DNA]</scope>
    <source>
        <strain evidence="4 5">Mu-80</strain>
    </source>
</reference>
<evidence type="ECO:0000256" key="1">
    <source>
        <dbReference type="ARBA" id="ARBA00022741"/>
    </source>
</evidence>
<dbReference type="InterPro" id="IPR044672">
    <property type="entry name" value="MOCS2A"/>
</dbReference>
<gene>
    <name evidence="4" type="ORF">WDU99_10285</name>
</gene>
<dbReference type="SUPFAM" id="SSF54285">
    <property type="entry name" value="MoaD/ThiS"/>
    <property type="match status" value="1"/>
</dbReference>
<dbReference type="EMBL" id="JBBDGM010000007">
    <property type="protein sequence ID" value="MEJ1088704.1"/>
    <property type="molecule type" value="Genomic_DNA"/>
</dbReference>
<dbReference type="Gene3D" id="3.10.20.30">
    <property type="match status" value="1"/>
</dbReference>
<proteinExistence type="inferred from homology"/>
<organism evidence="4 5">
    <name type="scientific">Microbacterium bandirmense</name>
    <dbReference type="NCBI Taxonomy" id="3122050"/>
    <lineage>
        <taxon>Bacteria</taxon>
        <taxon>Bacillati</taxon>
        <taxon>Actinomycetota</taxon>
        <taxon>Actinomycetes</taxon>
        <taxon>Micrococcales</taxon>
        <taxon>Microbacteriaceae</taxon>
        <taxon>Microbacterium</taxon>
    </lineage>
</organism>
<keyword evidence="1" id="KW-0547">Nucleotide-binding</keyword>
<dbReference type="PANTHER" id="PTHR33359:SF1">
    <property type="entry name" value="MOLYBDOPTERIN SYNTHASE SULFUR CARRIER SUBUNIT"/>
    <property type="match status" value="1"/>
</dbReference>
<accession>A0ABU8LBL6</accession>
<name>A0ABU8LBL6_9MICO</name>
<dbReference type="RefSeq" id="WP_337332361.1">
    <property type="nucleotide sequence ID" value="NZ_JBBDGM010000007.1"/>
</dbReference>
<dbReference type="InterPro" id="IPR016155">
    <property type="entry name" value="Mopterin_synth/thiamin_S_b"/>
</dbReference>
<dbReference type="Proteomes" id="UP001371224">
    <property type="component" value="Unassembled WGS sequence"/>
</dbReference>